<dbReference type="PROSITE" id="PS00893">
    <property type="entry name" value="NUDIX_BOX"/>
    <property type="match status" value="1"/>
</dbReference>
<dbReference type="eggNOG" id="COG0494">
    <property type="taxonomic scope" value="Bacteria"/>
</dbReference>
<evidence type="ECO:0000256" key="2">
    <source>
        <dbReference type="ARBA" id="ARBA00022801"/>
    </source>
</evidence>
<dbReference type="SUPFAM" id="SSF55811">
    <property type="entry name" value="Nudix"/>
    <property type="match status" value="1"/>
</dbReference>
<comment type="caution">
    <text evidence="4">The sequence shown here is derived from an EMBL/GenBank/DDBJ whole genome shotgun (WGS) entry which is preliminary data.</text>
</comment>
<sequence length="274" mass="30405">MRPTITAAPALLDASLAQVPEGLTPLWYRQHCLGAVSPGWLPRLDARIFNVETRDGQPHARLVRVEPTLLQPWAQEMQARGALPGWRGEAIEIFGPDEQEPLFHIERSLLRPLGLLLRTVQVNVYTVHQGQPRLWCARRAAHKAIDPGLLDSLVAGGIGCDETPLSTLFREAAEEAGLSQALARHALPTGIMDSTSLSEDDGHTVLHRERMHVFDLQVPEGFQPTHPDGETESASLQSLEAVLAQIRQGQWTREGAWASINLMHRHQKGMLQLR</sequence>
<reference evidence="4 5" key="1">
    <citation type="submission" date="2010-12" db="EMBL/GenBank/DDBJ databases">
        <authorList>
            <person name="Muzny D."/>
            <person name="Qin X."/>
            <person name="Deng J."/>
            <person name="Jiang H."/>
            <person name="Liu Y."/>
            <person name="Qu J."/>
            <person name="Song X.-Z."/>
            <person name="Zhang L."/>
            <person name="Thornton R."/>
            <person name="Coyle M."/>
            <person name="Francisco L."/>
            <person name="Jackson L."/>
            <person name="Javaid M."/>
            <person name="Korchina V."/>
            <person name="Kovar C."/>
            <person name="Mata R."/>
            <person name="Mathew T."/>
            <person name="Ngo R."/>
            <person name="Nguyen L."/>
            <person name="Nguyen N."/>
            <person name="Okwuonu G."/>
            <person name="Ongeri F."/>
            <person name="Pham C."/>
            <person name="Simmons D."/>
            <person name="Wilczek-Boney K."/>
            <person name="Hale W."/>
            <person name="Jakkamsetti A."/>
            <person name="Pham P."/>
            <person name="Ruth R."/>
            <person name="San Lucas F."/>
            <person name="Warren J."/>
            <person name="Zhang J."/>
            <person name="Zhao Z."/>
            <person name="Zhou C."/>
            <person name="Zhu D."/>
            <person name="Lee S."/>
            <person name="Bess C."/>
            <person name="Blankenburg K."/>
            <person name="Forbes L."/>
            <person name="Fu Q."/>
            <person name="Gubbala S."/>
            <person name="Hirani K."/>
            <person name="Jayaseelan J.C."/>
            <person name="Lara F."/>
            <person name="Munidasa M."/>
            <person name="Palculict T."/>
            <person name="Patil S."/>
            <person name="Pu L.-L."/>
            <person name="Saada N."/>
            <person name="Tang L."/>
            <person name="Weissenberger G."/>
            <person name="Zhu Y."/>
            <person name="Hemphill L."/>
            <person name="Shang Y."/>
            <person name="Youmans B."/>
            <person name="Ayvaz T."/>
            <person name="Ross M."/>
            <person name="Santibanez J."/>
            <person name="Aqrawi P."/>
            <person name="Gross S."/>
            <person name="Joshi V."/>
            <person name="Fowler G."/>
            <person name="Nazareth L."/>
            <person name="Reid J."/>
            <person name="Worley K."/>
            <person name="Petrosino J."/>
            <person name="Highlander S."/>
            <person name="Gibbs R."/>
        </authorList>
    </citation>
    <scope>NUCLEOTIDE SEQUENCE [LARGE SCALE GENOMIC DNA]</scope>
    <source>
        <strain evidence="4 5">ATCC 51599</strain>
    </source>
</reference>
<organism evidence="4 5">
    <name type="scientific">Lautropia mirabilis ATCC 51599</name>
    <dbReference type="NCBI Taxonomy" id="887898"/>
    <lineage>
        <taxon>Bacteria</taxon>
        <taxon>Pseudomonadati</taxon>
        <taxon>Pseudomonadota</taxon>
        <taxon>Betaproteobacteria</taxon>
        <taxon>Burkholderiales</taxon>
        <taxon>Burkholderiaceae</taxon>
        <taxon>Lautropia</taxon>
    </lineage>
</organism>
<name>E7RTT2_9BURK</name>
<evidence type="ECO:0000313" key="4">
    <source>
        <dbReference type="EMBL" id="EFV96168.1"/>
    </source>
</evidence>
<comment type="cofactor">
    <cofactor evidence="1">
        <name>Mg(2+)</name>
        <dbReference type="ChEBI" id="CHEBI:18420"/>
    </cofactor>
</comment>
<dbReference type="InterPro" id="IPR020084">
    <property type="entry name" value="NUDIX_hydrolase_CS"/>
</dbReference>
<dbReference type="RefSeq" id="WP_005672246.1">
    <property type="nucleotide sequence ID" value="NZ_CP146288.1"/>
</dbReference>
<keyword evidence="5" id="KW-1185">Reference proteome</keyword>
<evidence type="ECO:0000256" key="1">
    <source>
        <dbReference type="ARBA" id="ARBA00001946"/>
    </source>
</evidence>
<gene>
    <name evidence="4" type="ORF">HMPREF0551_0351</name>
</gene>
<dbReference type="InterPro" id="IPR015797">
    <property type="entry name" value="NUDIX_hydrolase-like_dom_sf"/>
</dbReference>
<feature type="domain" description="Nudix hydrolase" evidence="3">
    <location>
        <begin position="117"/>
        <end position="259"/>
    </location>
</feature>
<evidence type="ECO:0000259" key="3">
    <source>
        <dbReference type="PROSITE" id="PS51462"/>
    </source>
</evidence>
<keyword evidence="2 4" id="KW-0378">Hydrolase</keyword>
<dbReference type="GO" id="GO:0016787">
    <property type="term" value="F:hydrolase activity"/>
    <property type="evidence" value="ECO:0007669"/>
    <property type="project" value="UniProtKB-KW"/>
</dbReference>
<dbReference type="AlphaFoldDB" id="E7RTT2"/>
<dbReference type="Gene3D" id="3.90.79.10">
    <property type="entry name" value="Nucleoside Triphosphate Pyrophosphohydrolase"/>
    <property type="match status" value="1"/>
</dbReference>
<dbReference type="EMBL" id="AEQP01000001">
    <property type="protein sequence ID" value="EFV96168.1"/>
    <property type="molecule type" value="Genomic_DNA"/>
</dbReference>
<protein>
    <submittedName>
        <fullName evidence="4">Hydrolase, NUDIX family</fullName>
    </submittedName>
</protein>
<dbReference type="CDD" id="cd03676">
    <property type="entry name" value="NUDIX_Tnr3_like"/>
    <property type="match status" value="1"/>
</dbReference>
<dbReference type="Pfam" id="PF00293">
    <property type="entry name" value="NUDIX"/>
    <property type="match status" value="1"/>
</dbReference>
<dbReference type="InterPro" id="IPR000086">
    <property type="entry name" value="NUDIX_hydrolase_dom"/>
</dbReference>
<accession>E7RTT2</accession>
<dbReference type="HOGENOM" id="CLU_048013_1_1_4"/>
<proteinExistence type="predicted"/>
<evidence type="ECO:0000313" key="5">
    <source>
        <dbReference type="Proteomes" id="UP000011021"/>
    </source>
</evidence>
<dbReference type="Proteomes" id="UP000011021">
    <property type="component" value="Unassembled WGS sequence"/>
</dbReference>
<dbReference type="PROSITE" id="PS51462">
    <property type="entry name" value="NUDIX"/>
    <property type="match status" value="1"/>
</dbReference>
<dbReference type="STRING" id="887898.HMPREF0551_0351"/>